<sequence length="61" mass="6341">MPSRRACDEREPGHARAPRRPPGRRGPPQVGSPAVLDLVFVVGVLALFALVGAVAAGVETL</sequence>
<comment type="caution">
    <text evidence="3">The sequence shown here is derived from an EMBL/GenBank/DDBJ whole genome shotgun (WGS) entry which is preliminary data.</text>
</comment>
<evidence type="ECO:0000256" key="1">
    <source>
        <dbReference type="SAM" id="MobiDB-lite"/>
    </source>
</evidence>
<reference evidence="3 5" key="1">
    <citation type="submission" date="2019-07" db="EMBL/GenBank/DDBJ databases">
        <title>Whole genome shotgun sequence of Cellulomonas hominis NBRC 16055.</title>
        <authorList>
            <person name="Hosoyama A."/>
            <person name="Uohara A."/>
            <person name="Ohji S."/>
            <person name="Ichikawa N."/>
        </authorList>
    </citation>
    <scope>NUCLEOTIDE SEQUENCE [LARGE SCALE GENOMIC DNA]</scope>
    <source>
        <strain evidence="3 5">NBRC 16055</strain>
    </source>
</reference>
<dbReference type="RefSeq" id="WP_146840664.1">
    <property type="nucleotide sequence ID" value="NZ_BJVQ01000097.1"/>
</dbReference>
<evidence type="ECO:0000313" key="5">
    <source>
        <dbReference type="Proteomes" id="UP000321723"/>
    </source>
</evidence>
<evidence type="ECO:0000256" key="2">
    <source>
        <dbReference type="SAM" id="Phobius"/>
    </source>
</evidence>
<dbReference type="EMBL" id="JACHDN010000001">
    <property type="protein sequence ID" value="MBB5473220.1"/>
    <property type="molecule type" value="Genomic_DNA"/>
</dbReference>
<proteinExistence type="predicted"/>
<keyword evidence="2" id="KW-0812">Transmembrane</keyword>
<evidence type="ECO:0000313" key="6">
    <source>
        <dbReference type="Proteomes" id="UP000564629"/>
    </source>
</evidence>
<dbReference type="Proteomes" id="UP000321723">
    <property type="component" value="Unassembled WGS sequence"/>
</dbReference>
<feature type="compositionally biased region" description="Basic and acidic residues" evidence="1">
    <location>
        <begin position="1"/>
        <end position="14"/>
    </location>
</feature>
<name>A0A511FJV8_9CELL</name>
<keyword evidence="2" id="KW-0472">Membrane</keyword>
<dbReference type="Proteomes" id="UP000564629">
    <property type="component" value="Unassembled WGS sequence"/>
</dbReference>
<accession>A0A511FJV8</accession>
<organism evidence="3 5">
    <name type="scientific">Cellulomonas hominis</name>
    <dbReference type="NCBI Taxonomy" id="156981"/>
    <lineage>
        <taxon>Bacteria</taxon>
        <taxon>Bacillati</taxon>
        <taxon>Actinomycetota</taxon>
        <taxon>Actinomycetes</taxon>
        <taxon>Micrococcales</taxon>
        <taxon>Cellulomonadaceae</taxon>
        <taxon>Cellulomonas</taxon>
    </lineage>
</organism>
<reference evidence="4 6" key="2">
    <citation type="submission" date="2020-08" db="EMBL/GenBank/DDBJ databases">
        <title>Sequencing the genomes of 1000 actinobacteria strains.</title>
        <authorList>
            <person name="Klenk H.-P."/>
        </authorList>
    </citation>
    <scope>NUCLEOTIDE SEQUENCE [LARGE SCALE GENOMIC DNA]</scope>
    <source>
        <strain evidence="4 6">DSM 9581</strain>
    </source>
</reference>
<keyword evidence="2" id="KW-1133">Transmembrane helix</keyword>
<dbReference type="AlphaFoldDB" id="A0A511FJV8"/>
<evidence type="ECO:0000313" key="4">
    <source>
        <dbReference type="EMBL" id="MBB5473220.1"/>
    </source>
</evidence>
<dbReference type="EMBL" id="BJVQ01000097">
    <property type="protein sequence ID" value="GEL48677.1"/>
    <property type="molecule type" value="Genomic_DNA"/>
</dbReference>
<feature type="transmembrane region" description="Helical" evidence="2">
    <location>
        <begin position="34"/>
        <end position="58"/>
    </location>
</feature>
<gene>
    <name evidence="3" type="ORF">CHO01_37930</name>
    <name evidence="4" type="ORF">HNR08_001956</name>
</gene>
<protein>
    <submittedName>
        <fullName evidence="3">Uncharacterized protein</fullName>
    </submittedName>
</protein>
<evidence type="ECO:0000313" key="3">
    <source>
        <dbReference type="EMBL" id="GEL48677.1"/>
    </source>
</evidence>
<keyword evidence="5" id="KW-1185">Reference proteome</keyword>
<feature type="region of interest" description="Disordered" evidence="1">
    <location>
        <begin position="1"/>
        <end position="31"/>
    </location>
</feature>